<evidence type="ECO:0000256" key="1">
    <source>
        <dbReference type="ARBA" id="ARBA00002842"/>
    </source>
</evidence>
<keyword evidence="10" id="KW-0560">Oxidoreductase</keyword>
<dbReference type="InterPro" id="IPR004099">
    <property type="entry name" value="Pyr_nucl-diS_OxRdtase_dimer"/>
</dbReference>
<feature type="domain" description="Pyridine nucleotide-disulphide oxidoreductase dimerisation" evidence="14">
    <location>
        <begin position="350"/>
        <end position="457"/>
    </location>
</feature>
<dbReference type="KEGG" id="lrs:PX52LOC_00598"/>
<feature type="binding site" evidence="13">
    <location>
        <position position="54"/>
    </location>
    <ligand>
        <name>FAD</name>
        <dbReference type="ChEBI" id="CHEBI:57692"/>
    </ligand>
</feature>
<evidence type="ECO:0000256" key="10">
    <source>
        <dbReference type="ARBA" id="ARBA00023002"/>
    </source>
</evidence>
<dbReference type="PANTHER" id="PTHR22912">
    <property type="entry name" value="DISULFIDE OXIDOREDUCTASE"/>
    <property type="match status" value="1"/>
</dbReference>
<feature type="binding site" evidence="13">
    <location>
        <position position="272"/>
    </location>
    <ligand>
        <name>NAD(+)</name>
        <dbReference type="ChEBI" id="CHEBI:57540"/>
    </ligand>
</feature>
<evidence type="ECO:0000256" key="3">
    <source>
        <dbReference type="ARBA" id="ARBA00007532"/>
    </source>
</evidence>
<evidence type="ECO:0000259" key="14">
    <source>
        <dbReference type="Pfam" id="PF02852"/>
    </source>
</evidence>
<comment type="cofactor">
    <cofactor evidence="13">
        <name>FAD</name>
        <dbReference type="ChEBI" id="CHEBI:57692"/>
    </cofactor>
    <text evidence="13">Binds 1 FAD per subunit.</text>
</comment>
<proteinExistence type="inferred from homology"/>
<evidence type="ECO:0000256" key="13">
    <source>
        <dbReference type="PIRSR" id="PIRSR000350-3"/>
    </source>
</evidence>
<dbReference type="Gene3D" id="3.50.50.60">
    <property type="entry name" value="FAD/NAD(P)-binding domain"/>
    <property type="match status" value="2"/>
</dbReference>
<feature type="binding site" evidence="13">
    <location>
        <begin position="147"/>
        <end position="149"/>
    </location>
    <ligand>
        <name>FAD</name>
        <dbReference type="ChEBI" id="CHEBI:57692"/>
    </ligand>
</feature>
<dbReference type="GO" id="GO:0004148">
    <property type="term" value="F:dihydrolipoyl dehydrogenase (NADH) activity"/>
    <property type="evidence" value="ECO:0007669"/>
    <property type="project" value="TreeGrafter"/>
</dbReference>
<evidence type="ECO:0000256" key="7">
    <source>
        <dbReference type="ARBA" id="ARBA00022630"/>
    </source>
</evidence>
<dbReference type="PRINTS" id="PR00368">
    <property type="entry name" value="FADPNR"/>
</dbReference>
<feature type="binding site" evidence="13">
    <location>
        <begin position="184"/>
        <end position="191"/>
    </location>
    <ligand>
        <name>NAD(+)</name>
        <dbReference type="ChEBI" id="CHEBI:57540"/>
    </ligand>
</feature>
<feature type="binding site" evidence="13">
    <location>
        <position position="313"/>
    </location>
    <ligand>
        <name>FAD</name>
        <dbReference type="ChEBI" id="CHEBI:57692"/>
    </ligand>
</feature>
<evidence type="ECO:0000256" key="6">
    <source>
        <dbReference type="ARBA" id="ARBA00022490"/>
    </source>
</evidence>
<dbReference type="PANTHER" id="PTHR22912:SF93">
    <property type="entry name" value="SOLUBLE PYRIDINE NUCLEOTIDE TRANSHYDROGENASE"/>
    <property type="match status" value="1"/>
</dbReference>
<evidence type="ECO:0000256" key="8">
    <source>
        <dbReference type="ARBA" id="ARBA00022827"/>
    </source>
</evidence>
<keyword evidence="17" id="KW-1185">Reference proteome</keyword>
<dbReference type="Gene3D" id="3.30.390.30">
    <property type="match status" value="1"/>
</dbReference>
<evidence type="ECO:0000256" key="12">
    <source>
        <dbReference type="ARBA" id="ARBA00031183"/>
    </source>
</evidence>
<evidence type="ECO:0000259" key="15">
    <source>
        <dbReference type="Pfam" id="PF07992"/>
    </source>
</evidence>
<dbReference type="SUPFAM" id="SSF51905">
    <property type="entry name" value="FAD/NAD(P)-binding domain"/>
    <property type="match status" value="1"/>
</dbReference>
<dbReference type="GO" id="GO:0050660">
    <property type="term" value="F:flavin adenine dinucleotide binding"/>
    <property type="evidence" value="ECO:0007669"/>
    <property type="project" value="TreeGrafter"/>
</dbReference>
<reference evidence="17" key="1">
    <citation type="submission" date="2019-08" db="EMBL/GenBank/DDBJ databases">
        <title>Limnoglobus roseus gen. nov., sp. nov., a novel freshwater planctomycete with a giant genome from the family Gemmataceae.</title>
        <authorList>
            <person name="Kulichevskaya I.S."/>
            <person name="Naumoff D.G."/>
            <person name="Miroshnikov K."/>
            <person name="Ivanova A."/>
            <person name="Philippov D.A."/>
            <person name="Hakobyan A."/>
            <person name="Rijpstra I.C."/>
            <person name="Sinninghe Damste J.S."/>
            <person name="Liesack W."/>
            <person name="Dedysh S.N."/>
        </authorList>
    </citation>
    <scope>NUCLEOTIDE SEQUENCE [LARGE SCALE GENOMIC DNA]</scope>
    <source>
        <strain evidence="17">PX52</strain>
    </source>
</reference>
<dbReference type="GO" id="GO:0005829">
    <property type="term" value="C:cytosol"/>
    <property type="evidence" value="ECO:0007669"/>
    <property type="project" value="TreeGrafter"/>
</dbReference>
<dbReference type="PIRSF" id="PIRSF000350">
    <property type="entry name" value="Mercury_reductase_MerA"/>
    <property type="match status" value="1"/>
</dbReference>
<dbReference type="OrthoDB" id="230580at2"/>
<comment type="function">
    <text evidence="1">Conversion of NADPH, generated by peripheral catabolic pathways, to NADH, which can enter the respiratory chain for energy generation.</text>
</comment>
<dbReference type="InterPro" id="IPR050151">
    <property type="entry name" value="Class-I_Pyr_Nuc-Dis_Oxidored"/>
</dbReference>
<name>A0A5C1A4Y6_9BACT</name>
<comment type="subcellular location">
    <subcellularLocation>
        <location evidence="2">Cytoplasm</location>
    </subcellularLocation>
</comment>
<keyword evidence="6" id="KW-0963">Cytoplasm</keyword>
<dbReference type="EC" id="1.6.1.1" evidence="4"/>
<organism evidence="16 17">
    <name type="scientific">Limnoglobus roseus</name>
    <dbReference type="NCBI Taxonomy" id="2598579"/>
    <lineage>
        <taxon>Bacteria</taxon>
        <taxon>Pseudomonadati</taxon>
        <taxon>Planctomycetota</taxon>
        <taxon>Planctomycetia</taxon>
        <taxon>Gemmatales</taxon>
        <taxon>Gemmataceae</taxon>
        <taxon>Limnoglobus</taxon>
    </lineage>
</organism>
<dbReference type="AlphaFoldDB" id="A0A5C1A4Y6"/>
<dbReference type="PRINTS" id="PR00411">
    <property type="entry name" value="PNDRDTASEI"/>
</dbReference>
<protein>
    <recommendedName>
        <fullName evidence="5">Soluble pyridine nucleotide transhydrogenase</fullName>
        <ecNumber evidence="4">1.6.1.1</ecNumber>
    </recommendedName>
    <alternativeName>
        <fullName evidence="12">NAD(P)(+) transhydrogenase [B-specific]</fullName>
    </alternativeName>
</protein>
<keyword evidence="9" id="KW-0521">NADP</keyword>
<dbReference type="FunFam" id="3.30.390.30:FF:000001">
    <property type="entry name" value="Dihydrolipoyl dehydrogenase"/>
    <property type="match status" value="1"/>
</dbReference>
<keyword evidence="11 13" id="KW-0520">NAD</keyword>
<dbReference type="Pfam" id="PF07992">
    <property type="entry name" value="Pyr_redox_2"/>
    <property type="match status" value="1"/>
</dbReference>
<accession>A0A5C1A4Y6</accession>
<gene>
    <name evidence="16" type="ORF">PX52LOC_00598</name>
</gene>
<dbReference type="EMBL" id="CP042425">
    <property type="protein sequence ID" value="QEL13740.1"/>
    <property type="molecule type" value="Genomic_DNA"/>
</dbReference>
<evidence type="ECO:0000256" key="11">
    <source>
        <dbReference type="ARBA" id="ARBA00023027"/>
    </source>
</evidence>
<dbReference type="SUPFAM" id="SSF55424">
    <property type="entry name" value="FAD/NAD-linked reductases, dimerisation (C-terminal) domain"/>
    <property type="match status" value="1"/>
</dbReference>
<evidence type="ECO:0000256" key="2">
    <source>
        <dbReference type="ARBA" id="ARBA00004496"/>
    </source>
</evidence>
<dbReference type="NCBIfam" id="NF003585">
    <property type="entry name" value="PRK05249.1"/>
    <property type="match status" value="1"/>
</dbReference>
<dbReference type="InterPro" id="IPR036188">
    <property type="entry name" value="FAD/NAD-bd_sf"/>
</dbReference>
<dbReference type="GO" id="GO:0003957">
    <property type="term" value="F:NAD(P)+ transhydrogenase (Si-specific) activity"/>
    <property type="evidence" value="ECO:0007669"/>
    <property type="project" value="UniProtKB-EC"/>
</dbReference>
<evidence type="ECO:0000256" key="9">
    <source>
        <dbReference type="ARBA" id="ARBA00022857"/>
    </source>
</evidence>
<dbReference type="Proteomes" id="UP000324974">
    <property type="component" value="Chromosome"/>
</dbReference>
<dbReference type="GO" id="GO:0006103">
    <property type="term" value="P:2-oxoglutarate metabolic process"/>
    <property type="evidence" value="ECO:0007669"/>
    <property type="project" value="TreeGrafter"/>
</dbReference>
<dbReference type="InterPro" id="IPR016156">
    <property type="entry name" value="FAD/NAD-linked_Rdtase_dimer_sf"/>
</dbReference>
<keyword evidence="8 13" id="KW-0274">FAD</keyword>
<feature type="domain" description="FAD/NAD(P)-binding" evidence="15">
    <location>
        <begin position="7"/>
        <end position="328"/>
    </location>
</feature>
<sequence>MPDGESFDLIVIGAGPGGEMGALRTAILGKRVAVVEKEAEPGGASVNTGTVPSKTLRETALALSGLRSRDLYGVDLSIRRGATVDDFLHHERQVRQSEHSRIRGLFEKFGVTVFHGRGEFADPHTVTVHQPDGTTRTLHGENILIATGSVPIRPAEIPFDHNRIHDSDELLNIHELPRSIAVIGAGVIGCEYACMFAALGVETYLIDGREKLLPQLDAEISASLAKAMRALGVQLVLGRAVERFPPPSDGDIELTLSGGTPVHVHHVLFCAGRMCRTPDLKPELAGVQLAEKNRVPVNEHFQTNVPHIYAVGDVIGFPALASTSAEQGRAAAIHMFDNRHPEYAVAQVLPAGIYTIPELSCAGATEDELKAKGVEYAVGRAEYAEVARGKIIGDGSGFLKLLFDKQTRKLLGVHVIGEHATEVVHIGVMAMMTEAGVDLFLRTCFNYPTLGELYKLAALRADFFGLS</sequence>
<dbReference type="InterPro" id="IPR023753">
    <property type="entry name" value="FAD/NAD-binding_dom"/>
</dbReference>
<comment type="similarity">
    <text evidence="3">Belongs to the class-I pyridine nucleotide-disulfide oxidoreductase family.</text>
</comment>
<keyword evidence="7" id="KW-0285">Flavoprotein</keyword>
<dbReference type="InterPro" id="IPR001100">
    <property type="entry name" value="Pyr_nuc-diS_OxRdtase"/>
</dbReference>
<keyword evidence="13" id="KW-0547">Nucleotide-binding</keyword>
<evidence type="ECO:0000313" key="16">
    <source>
        <dbReference type="EMBL" id="QEL13740.1"/>
    </source>
</evidence>
<evidence type="ECO:0000256" key="4">
    <source>
        <dbReference type="ARBA" id="ARBA00012772"/>
    </source>
</evidence>
<evidence type="ECO:0000256" key="5">
    <source>
        <dbReference type="ARBA" id="ARBA00016603"/>
    </source>
</evidence>
<feature type="binding site" evidence="13">
    <location>
        <position position="118"/>
    </location>
    <ligand>
        <name>FAD</name>
        <dbReference type="ChEBI" id="CHEBI:57692"/>
    </ligand>
</feature>
<evidence type="ECO:0000313" key="17">
    <source>
        <dbReference type="Proteomes" id="UP000324974"/>
    </source>
</evidence>
<dbReference type="Pfam" id="PF02852">
    <property type="entry name" value="Pyr_redox_dim"/>
    <property type="match status" value="1"/>
</dbReference>